<accession>A0A8J1TU40</accession>
<name>A0A8J1TU40_OWEFU</name>
<feature type="region of interest" description="Disordered" evidence="1">
    <location>
        <begin position="148"/>
        <end position="174"/>
    </location>
</feature>
<proteinExistence type="predicted"/>
<dbReference type="AlphaFoldDB" id="A0A8J1TU40"/>
<comment type="caution">
    <text evidence="2">The sequence shown here is derived from an EMBL/GenBank/DDBJ whole genome shotgun (WGS) entry which is preliminary data.</text>
</comment>
<feature type="compositionally biased region" description="Polar residues" evidence="1">
    <location>
        <begin position="154"/>
        <end position="174"/>
    </location>
</feature>
<dbReference type="Proteomes" id="UP000749559">
    <property type="component" value="Unassembled WGS sequence"/>
</dbReference>
<organism evidence="2 3">
    <name type="scientific">Owenia fusiformis</name>
    <name type="common">Polychaete worm</name>
    <dbReference type="NCBI Taxonomy" id="6347"/>
    <lineage>
        <taxon>Eukaryota</taxon>
        <taxon>Metazoa</taxon>
        <taxon>Spiralia</taxon>
        <taxon>Lophotrochozoa</taxon>
        <taxon>Annelida</taxon>
        <taxon>Polychaeta</taxon>
        <taxon>Sedentaria</taxon>
        <taxon>Canalipalpata</taxon>
        <taxon>Sabellida</taxon>
        <taxon>Oweniida</taxon>
        <taxon>Oweniidae</taxon>
        <taxon>Owenia</taxon>
    </lineage>
</organism>
<feature type="region of interest" description="Disordered" evidence="1">
    <location>
        <begin position="231"/>
        <end position="255"/>
    </location>
</feature>
<gene>
    <name evidence="2" type="ORF">OFUS_LOCUS15331</name>
</gene>
<feature type="region of interest" description="Disordered" evidence="1">
    <location>
        <begin position="1"/>
        <end position="21"/>
    </location>
</feature>
<evidence type="ECO:0000256" key="1">
    <source>
        <dbReference type="SAM" id="MobiDB-lite"/>
    </source>
</evidence>
<sequence length="405" mass="45827">MLLLHTPQSYPSVTKEVSSSNKVRRKTPYKLQMATDIVYPTGNWVAGSLKKWHDFSSSVLPASDVQACMENEKDKAEKYHSIYEATYGPKVMMITKDRPELLGANIKTNFQASSLAPPASRPNPNVTIHGANKKMFMNWRVPQRLVEDGVGPQSVPQNNPTKRASSQMSCSQPASIRREKTMFPEIPVTHNMPSTDSPKRFDAVIGNGPPKRNFSKESIGMNTINKEVSSLHLNDPDIPRPEKWMKTRRTPEPVERRTRVAKIGVTSIKPETKLAVDKWMETATEDEKAEAIRFLRHTAAGKKLMGAVGEEQKERLGQVLHSLKSGTKGGEHIFKSQVKQKPDGYTTLNYVRLLTPETRSNKFMMKSWHHLPQYKETNPVINRTSMYTQPQGYIPRHYVIHPDLG</sequence>
<reference evidence="2" key="1">
    <citation type="submission" date="2022-03" db="EMBL/GenBank/DDBJ databases">
        <authorList>
            <person name="Martin C."/>
        </authorList>
    </citation>
    <scope>NUCLEOTIDE SEQUENCE</scope>
</reference>
<keyword evidence="3" id="KW-1185">Reference proteome</keyword>
<dbReference type="EMBL" id="CAIIXF020000007">
    <property type="protein sequence ID" value="CAH1790072.1"/>
    <property type="molecule type" value="Genomic_DNA"/>
</dbReference>
<evidence type="ECO:0000313" key="2">
    <source>
        <dbReference type="EMBL" id="CAH1790072.1"/>
    </source>
</evidence>
<dbReference type="OrthoDB" id="5958581at2759"/>
<evidence type="ECO:0000313" key="3">
    <source>
        <dbReference type="Proteomes" id="UP000749559"/>
    </source>
</evidence>
<protein>
    <submittedName>
        <fullName evidence="2">Uncharacterized protein</fullName>
    </submittedName>
</protein>
<feature type="compositionally biased region" description="Basic and acidic residues" evidence="1">
    <location>
        <begin position="234"/>
        <end position="255"/>
    </location>
</feature>